<keyword evidence="2" id="KW-1185">Reference proteome</keyword>
<gene>
    <name evidence="1" type="ORF">EGI31_07950</name>
</gene>
<accession>A0AAE3H0V7</accession>
<sequence>MEIKIASNQQSLAKNIQSQIKFNNFKTNEPTLVVLMRAIHLRISSLDNIYGITNSNIFLPLVSLLCNN</sequence>
<name>A0AAE3H0V7_9BACT</name>
<evidence type="ECO:0000313" key="1">
    <source>
        <dbReference type="EMBL" id="MCP9762887.1"/>
    </source>
</evidence>
<reference evidence="1 2" key="1">
    <citation type="submission" date="2018-11" db="EMBL/GenBank/DDBJ databases">
        <title>Novel bacteria species description.</title>
        <authorList>
            <person name="Han J.-H."/>
        </authorList>
    </citation>
    <scope>NUCLEOTIDE SEQUENCE [LARGE SCALE GENOMIC DNA]</scope>
    <source>
        <strain evidence="1 2">KCTC23259</strain>
    </source>
</reference>
<dbReference type="EMBL" id="RJUF01000016">
    <property type="protein sequence ID" value="MCP9762887.1"/>
    <property type="molecule type" value="Genomic_DNA"/>
</dbReference>
<organism evidence="1 2">
    <name type="scientific">Lacihabitans soyangensis</name>
    <dbReference type="NCBI Taxonomy" id="869394"/>
    <lineage>
        <taxon>Bacteria</taxon>
        <taxon>Pseudomonadati</taxon>
        <taxon>Bacteroidota</taxon>
        <taxon>Cytophagia</taxon>
        <taxon>Cytophagales</taxon>
        <taxon>Leadbetterellaceae</taxon>
        <taxon>Lacihabitans</taxon>
    </lineage>
</organism>
<proteinExistence type="predicted"/>
<protein>
    <submittedName>
        <fullName evidence="1">Uncharacterized protein</fullName>
    </submittedName>
</protein>
<comment type="caution">
    <text evidence="1">The sequence shown here is derived from an EMBL/GenBank/DDBJ whole genome shotgun (WGS) entry which is preliminary data.</text>
</comment>
<evidence type="ECO:0000313" key="2">
    <source>
        <dbReference type="Proteomes" id="UP001204144"/>
    </source>
</evidence>
<dbReference type="Proteomes" id="UP001204144">
    <property type="component" value="Unassembled WGS sequence"/>
</dbReference>
<dbReference type="AlphaFoldDB" id="A0AAE3H0V7"/>